<reference evidence="4" key="1">
    <citation type="submission" date="2025-08" db="UniProtKB">
        <authorList>
            <consortium name="RefSeq"/>
        </authorList>
    </citation>
    <scope>IDENTIFICATION</scope>
</reference>
<dbReference type="SUPFAM" id="SSF50630">
    <property type="entry name" value="Acid proteases"/>
    <property type="match status" value="1"/>
</dbReference>
<accession>A0A8B8A107</accession>
<dbReference type="InterPro" id="IPR021109">
    <property type="entry name" value="Peptidase_aspartic_dom_sf"/>
</dbReference>
<dbReference type="InterPro" id="IPR001969">
    <property type="entry name" value="Aspartic_peptidase_AS"/>
</dbReference>
<dbReference type="SUPFAM" id="SSF56672">
    <property type="entry name" value="DNA/RNA polymerases"/>
    <property type="match status" value="1"/>
</dbReference>
<dbReference type="Pfam" id="PF00078">
    <property type="entry name" value="RVT_1"/>
    <property type="match status" value="1"/>
</dbReference>
<dbReference type="OMA" id="SECANIH"/>
<dbReference type="FunFam" id="3.10.10.10:FF:000004">
    <property type="entry name" value="Uncharacterized protein"/>
    <property type="match status" value="1"/>
</dbReference>
<evidence type="ECO:0000313" key="3">
    <source>
        <dbReference type="Proteomes" id="UP000694845"/>
    </source>
</evidence>
<keyword evidence="3" id="KW-1185">Reference proteome</keyword>
<dbReference type="Gene3D" id="3.10.10.10">
    <property type="entry name" value="HIV Type 1 Reverse Transcriptase, subunit A, domain 1"/>
    <property type="match status" value="1"/>
</dbReference>
<gene>
    <name evidence="4" type="primary">LOC110990125</name>
</gene>
<protein>
    <submittedName>
        <fullName evidence="4">Uncharacterized protein LOC110990125</fullName>
    </submittedName>
</protein>
<dbReference type="GO" id="GO:0006508">
    <property type="term" value="P:proteolysis"/>
    <property type="evidence" value="ECO:0007669"/>
    <property type="project" value="InterPro"/>
</dbReference>
<dbReference type="GO" id="GO:0004190">
    <property type="term" value="F:aspartic-type endopeptidase activity"/>
    <property type="evidence" value="ECO:0007669"/>
    <property type="project" value="InterPro"/>
</dbReference>
<dbReference type="GeneID" id="110990125"/>
<sequence>MPVLVDGHPTQCLLDTGSQVTCVTETFHTRNLPHRQLHPLSQLTVIGAAGHPVPYKGYVEISLKFPVDSTGSEQEVTTLALVCPDRQGSNDTPLIVGTNTSVVRRLLRACEQKGGRNVLNKLSVNSAWQRIYKDCAASSSAVLSPVRLMRAISIKPGGRVQVTGMVNNRRGAKREVLIEQSSSSQLPDAITISNSLVLLPARRKAKMKVTLSNVSCHTVVVPARCELASASEIAGELPFTSDGSPPMSTDNLASIESQFDFTDSPLPEAEAKRIKRLLCVRSDVFSRDDLDIGCTSSVKHKIRLTDETPFRENCRRIPPADYADTRQHLRDLQSKGIIRDTESQFASPIVLVRKKNGDLRLCIDYRKLNSRTVKDQYNIPKIEDILHAMNGAAWFSCLDLKSGYYQIELAEEDKHKTAFWCPLGFYEFNRMPQGITNAPATFQRLMERCMGDLLNNEVFVYLDDIVVFSQTKEEHEARLMRVLDRLQQFGLKLSPPKYSNPLTYVMTTAKLDATGHRWLAALANYNFVIKYRPGRHNSDADGLSRRPQPSPQEDYESEETEEKVFKLYDRLNYSGDDGICS</sequence>
<dbReference type="CDD" id="cd00303">
    <property type="entry name" value="retropepsin_like"/>
    <property type="match status" value="1"/>
</dbReference>
<dbReference type="InterPro" id="IPR043128">
    <property type="entry name" value="Rev_trsase/Diguanyl_cyclase"/>
</dbReference>
<organism evidence="3 4">
    <name type="scientific">Acanthaster planci</name>
    <name type="common">Crown-of-thorns starfish</name>
    <dbReference type="NCBI Taxonomy" id="133434"/>
    <lineage>
        <taxon>Eukaryota</taxon>
        <taxon>Metazoa</taxon>
        <taxon>Echinodermata</taxon>
        <taxon>Eleutherozoa</taxon>
        <taxon>Asterozoa</taxon>
        <taxon>Asteroidea</taxon>
        <taxon>Valvatacea</taxon>
        <taxon>Valvatida</taxon>
        <taxon>Acanthasteridae</taxon>
        <taxon>Acanthaster</taxon>
    </lineage>
</organism>
<evidence type="ECO:0000259" key="2">
    <source>
        <dbReference type="PROSITE" id="PS50878"/>
    </source>
</evidence>
<dbReference type="Gene3D" id="3.30.70.270">
    <property type="match status" value="1"/>
</dbReference>
<name>A0A8B8A107_ACAPL</name>
<dbReference type="RefSeq" id="XP_022110670.1">
    <property type="nucleotide sequence ID" value="XM_022254978.1"/>
</dbReference>
<dbReference type="Proteomes" id="UP000694845">
    <property type="component" value="Unplaced"/>
</dbReference>
<dbReference type="AlphaFoldDB" id="A0A8B8A107"/>
<feature type="domain" description="Reverse transcriptase" evidence="2">
    <location>
        <begin position="333"/>
        <end position="523"/>
    </location>
</feature>
<dbReference type="OrthoDB" id="441285at2759"/>
<dbReference type="KEGG" id="aplc:110990125"/>
<dbReference type="PANTHER" id="PTHR24559">
    <property type="entry name" value="TRANSPOSON TY3-I GAG-POL POLYPROTEIN"/>
    <property type="match status" value="1"/>
</dbReference>
<dbReference type="PROSITE" id="PS50878">
    <property type="entry name" value="RT_POL"/>
    <property type="match status" value="1"/>
</dbReference>
<proteinExistence type="predicted"/>
<dbReference type="InterPro" id="IPR053134">
    <property type="entry name" value="RNA-dir_DNA_polymerase"/>
</dbReference>
<feature type="region of interest" description="Disordered" evidence="1">
    <location>
        <begin position="538"/>
        <end position="562"/>
    </location>
</feature>
<dbReference type="PROSITE" id="PS00141">
    <property type="entry name" value="ASP_PROTEASE"/>
    <property type="match status" value="1"/>
</dbReference>
<dbReference type="CDD" id="cd01647">
    <property type="entry name" value="RT_LTR"/>
    <property type="match status" value="1"/>
</dbReference>
<dbReference type="InterPro" id="IPR043502">
    <property type="entry name" value="DNA/RNA_pol_sf"/>
</dbReference>
<evidence type="ECO:0000256" key="1">
    <source>
        <dbReference type="SAM" id="MobiDB-lite"/>
    </source>
</evidence>
<dbReference type="PANTHER" id="PTHR24559:SF435">
    <property type="entry name" value="RIBONUCLEASE H"/>
    <property type="match status" value="1"/>
</dbReference>
<dbReference type="InterPro" id="IPR000477">
    <property type="entry name" value="RT_dom"/>
</dbReference>
<evidence type="ECO:0000313" key="4">
    <source>
        <dbReference type="RefSeq" id="XP_022110670.1"/>
    </source>
</evidence>